<organism evidence="2 3">
    <name type="scientific">Acinetobacter calcoaceticus</name>
    <dbReference type="NCBI Taxonomy" id="471"/>
    <lineage>
        <taxon>Bacteria</taxon>
        <taxon>Pseudomonadati</taxon>
        <taxon>Pseudomonadota</taxon>
        <taxon>Gammaproteobacteria</taxon>
        <taxon>Moraxellales</taxon>
        <taxon>Moraxellaceae</taxon>
        <taxon>Acinetobacter</taxon>
        <taxon>Acinetobacter calcoaceticus/baumannii complex</taxon>
    </lineage>
</organism>
<sequence length="107" mass="12084">MKNDEFAKQVTSKLDRLAQNHRNKAVVMENVLNRVQDRSWSRYGLWKMTGFAAAAVIMGVVVVPNATEFNQKVNPQQVIVTPKLSPQMVEDMEMLSVFAEDKSTRGS</sequence>
<feature type="transmembrane region" description="Helical" evidence="1">
    <location>
        <begin position="44"/>
        <end position="63"/>
    </location>
</feature>
<evidence type="ECO:0000256" key="1">
    <source>
        <dbReference type="SAM" id="Phobius"/>
    </source>
</evidence>
<dbReference type="OrthoDB" id="6707299at2"/>
<gene>
    <name evidence="2" type="ORF">EC844_1397</name>
</gene>
<keyword evidence="1" id="KW-0472">Membrane</keyword>
<keyword evidence="1" id="KW-0812">Transmembrane</keyword>
<keyword evidence="3" id="KW-1185">Reference proteome</keyword>
<proteinExistence type="predicted"/>
<keyword evidence="1" id="KW-1133">Transmembrane helix</keyword>
<accession>A0A4R1X8C2</accession>
<dbReference type="EMBL" id="SLVJ01000039">
    <property type="protein sequence ID" value="TCM59724.1"/>
    <property type="molecule type" value="Genomic_DNA"/>
</dbReference>
<evidence type="ECO:0000313" key="2">
    <source>
        <dbReference type="EMBL" id="TCM59724.1"/>
    </source>
</evidence>
<reference evidence="2 3" key="1">
    <citation type="submission" date="2019-03" db="EMBL/GenBank/DDBJ databases">
        <title>Genomic analyses of the natural microbiome of Caenorhabditis elegans.</title>
        <authorList>
            <person name="Samuel B."/>
        </authorList>
    </citation>
    <scope>NUCLEOTIDE SEQUENCE [LARGE SCALE GENOMIC DNA]</scope>
    <source>
        <strain evidence="2 3">JUb89</strain>
    </source>
</reference>
<evidence type="ECO:0000313" key="3">
    <source>
        <dbReference type="Proteomes" id="UP000294963"/>
    </source>
</evidence>
<name>A0A4R1X8C2_ACICA</name>
<dbReference type="AlphaFoldDB" id="A0A4R1X8C2"/>
<protein>
    <submittedName>
        <fullName evidence="2">Uncharacterized protein</fullName>
    </submittedName>
</protein>
<dbReference type="Proteomes" id="UP000294963">
    <property type="component" value="Unassembled WGS sequence"/>
</dbReference>
<comment type="caution">
    <text evidence="2">The sequence shown here is derived from an EMBL/GenBank/DDBJ whole genome shotgun (WGS) entry which is preliminary data.</text>
</comment>